<dbReference type="Pfam" id="PF20228">
    <property type="entry name" value="DUF6587"/>
    <property type="match status" value="1"/>
</dbReference>
<reference evidence="2" key="1">
    <citation type="submission" date="2021-12" db="EMBL/GenBank/DDBJ databases">
        <authorList>
            <person name="Ulrich A."/>
        </authorList>
    </citation>
    <scope>NUCLEOTIDE SEQUENCE</scope>
    <source>
        <strain evidence="2">A1P009</strain>
    </source>
</reference>
<evidence type="ECO:0000313" key="3">
    <source>
        <dbReference type="Proteomes" id="UP001430360"/>
    </source>
</evidence>
<dbReference type="InterPro" id="IPR046494">
    <property type="entry name" value="DUF6587"/>
</dbReference>
<dbReference type="RefSeq" id="WP_232135733.1">
    <property type="nucleotide sequence ID" value="NZ_JAJQKU010000002.1"/>
</dbReference>
<keyword evidence="1" id="KW-0812">Transmembrane</keyword>
<accession>A0ABS8UDJ1</accession>
<evidence type="ECO:0000256" key="1">
    <source>
        <dbReference type="SAM" id="Phobius"/>
    </source>
</evidence>
<name>A0ABS8UDJ1_9GAMM</name>
<proteinExistence type="predicted"/>
<organism evidence="2 3">
    <name type="scientific">Luteimonas fraxinea</name>
    <dbReference type="NCBI Taxonomy" id="2901869"/>
    <lineage>
        <taxon>Bacteria</taxon>
        <taxon>Pseudomonadati</taxon>
        <taxon>Pseudomonadota</taxon>
        <taxon>Gammaproteobacteria</taxon>
        <taxon>Lysobacterales</taxon>
        <taxon>Lysobacteraceae</taxon>
        <taxon>Luteimonas</taxon>
    </lineage>
</organism>
<protein>
    <submittedName>
        <fullName evidence="2">Uncharacterized protein</fullName>
    </submittedName>
</protein>
<dbReference type="Proteomes" id="UP001430360">
    <property type="component" value="Unassembled WGS sequence"/>
</dbReference>
<keyword evidence="3" id="KW-1185">Reference proteome</keyword>
<sequence length="80" mass="8492">MTAGLVLQYVVVALAVLLSAWVVLKKQAPNAARRLRIALALPLMRDGRPAWMRAVGRRIAPVPIAANTCGGCDSCGPAQR</sequence>
<dbReference type="EMBL" id="JAJQKU010000002">
    <property type="protein sequence ID" value="MCD9096821.1"/>
    <property type="molecule type" value="Genomic_DNA"/>
</dbReference>
<feature type="transmembrane region" description="Helical" evidence="1">
    <location>
        <begin position="6"/>
        <end position="24"/>
    </location>
</feature>
<evidence type="ECO:0000313" key="2">
    <source>
        <dbReference type="EMBL" id="MCD9096821.1"/>
    </source>
</evidence>
<comment type="caution">
    <text evidence="2">The sequence shown here is derived from an EMBL/GenBank/DDBJ whole genome shotgun (WGS) entry which is preliminary data.</text>
</comment>
<gene>
    <name evidence="2" type="ORF">LTT95_07675</name>
</gene>
<keyword evidence="1" id="KW-0472">Membrane</keyword>
<reference evidence="2" key="2">
    <citation type="journal article" date="2022" name="Syst. Appl. Microbiol.">
        <title>Physiological and genomic characterisation of Luteimonas fraxinea sp. nov., a bacterial species associated with trees tolerant to ash dieback.</title>
        <authorList>
            <person name="Ulrich K."/>
            <person name="Becker R."/>
            <person name="Behrendt U."/>
            <person name="Kube M."/>
            <person name="Schneck V."/>
            <person name="Ulrich A."/>
        </authorList>
    </citation>
    <scope>NUCLEOTIDE SEQUENCE</scope>
    <source>
        <strain evidence="2">A1P009</strain>
    </source>
</reference>
<keyword evidence="1" id="KW-1133">Transmembrane helix</keyword>